<reference evidence="2 3" key="1">
    <citation type="journal article" date="2020" name="IScience">
        <title>Genome Sequencing of the Endangered Kingdonia uniflora (Circaeasteraceae, Ranunculales) Reveals Potential Mechanisms of Evolutionary Specialization.</title>
        <authorList>
            <person name="Sun Y."/>
            <person name="Deng T."/>
            <person name="Zhang A."/>
            <person name="Moore M.J."/>
            <person name="Landis J.B."/>
            <person name="Lin N."/>
            <person name="Zhang H."/>
            <person name="Zhang X."/>
            <person name="Huang J."/>
            <person name="Zhang X."/>
            <person name="Sun H."/>
            <person name="Wang H."/>
        </authorList>
    </citation>
    <scope>NUCLEOTIDE SEQUENCE [LARGE SCALE GENOMIC DNA]</scope>
    <source>
        <strain evidence="2">TB1705</strain>
        <tissue evidence="2">Leaf</tissue>
    </source>
</reference>
<gene>
    <name evidence="2" type="ORF">GIB67_015097</name>
</gene>
<feature type="region of interest" description="Disordered" evidence="1">
    <location>
        <begin position="88"/>
        <end position="111"/>
    </location>
</feature>
<evidence type="ECO:0000256" key="1">
    <source>
        <dbReference type="SAM" id="MobiDB-lite"/>
    </source>
</evidence>
<proteinExistence type="predicted"/>
<accession>A0A7J7LIW1</accession>
<protein>
    <submittedName>
        <fullName evidence="2">Uncharacterized protein</fullName>
    </submittedName>
</protein>
<sequence>MLNYKVKIFKWGWLIKPCKVVEACRFVGGAVQELGPAQLYFLHYLHLSEAGSDISRGQPLSSDKHQYKILIPGRLYLVGKGLSTTKAGGPLRHNSFPDPEPEYRGYPKTNGRGVDPCRFGPLVDDDDVPQLNDSLETICTDIPPSNESSIPQSNVHHSNEHMLTNVPQSNKSFQTIPTDVHFSNKPKLTNVSLSIEPEPIIGQTEPSDSETTESWTYIIEMFGSNFHGYDTRFVVISDRNVRIINVVPKIRIGLYKSCRELE</sequence>
<dbReference type="AlphaFoldDB" id="A0A7J7LIW1"/>
<dbReference type="Proteomes" id="UP000541444">
    <property type="component" value="Unassembled WGS sequence"/>
</dbReference>
<organism evidence="2 3">
    <name type="scientific">Kingdonia uniflora</name>
    <dbReference type="NCBI Taxonomy" id="39325"/>
    <lineage>
        <taxon>Eukaryota</taxon>
        <taxon>Viridiplantae</taxon>
        <taxon>Streptophyta</taxon>
        <taxon>Embryophyta</taxon>
        <taxon>Tracheophyta</taxon>
        <taxon>Spermatophyta</taxon>
        <taxon>Magnoliopsida</taxon>
        <taxon>Ranunculales</taxon>
        <taxon>Circaeasteraceae</taxon>
        <taxon>Kingdonia</taxon>
    </lineage>
</organism>
<dbReference type="EMBL" id="JACGCM010002249">
    <property type="protein sequence ID" value="KAF6142611.1"/>
    <property type="molecule type" value="Genomic_DNA"/>
</dbReference>
<keyword evidence="3" id="KW-1185">Reference proteome</keyword>
<evidence type="ECO:0000313" key="3">
    <source>
        <dbReference type="Proteomes" id="UP000541444"/>
    </source>
</evidence>
<comment type="caution">
    <text evidence="2">The sequence shown here is derived from an EMBL/GenBank/DDBJ whole genome shotgun (WGS) entry which is preliminary data.</text>
</comment>
<name>A0A7J7LIW1_9MAGN</name>
<evidence type="ECO:0000313" key="2">
    <source>
        <dbReference type="EMBL" id="KAF6142611.1"/>
    </source>
</evidence>